<accession>A0A9P4NT44</accession>
<organism evidence="2 3">
    <name type="scientific">Tothia fuscella</name>
    <dbReference type="NCBI Taxonomy" id="1048955"/>
    <lineage>
        <taxon>Eukaryota</taxon>
        <taxon>Fungi</taxon>
        <taxon>Dikarya</taxon>
        <taxon>Ascomycota</taxon>
        <taxon>Pezizomycotina</taxon>
        <taxon>Dothideomycetes</taxon>
        <taxon>Pleosporomycetidae</taxon>
        <taxon>Venturiales</taxon>
        <taxon>Cylindrosympodiaceae</taxon>
        <taxon>Tothia</taxon>
    </lineage>
</organism>
<evidence type="ECO:0000259" key="1">
    <source>
        <dbReference type="Pfam" id="PF01636"/>
    </source>
</evidence>
<dbReference type="Proteomes" id="UP000800235">
    <property type="component" value="Unassembled WGS sequence"/>
</dbReference>
<reference evidence="2" key="1">
    <citation type="journal article" date="2020" name="Stud. Mycol.">
        <title>101 Dothideomycetes genomes: a test case for predicting lifestyles and emergence of pathogens.</title>
        <authorList>
            <person name="Haridas S."/>
            <person name="Albert R."/>
            <person name="Binder M."/>
            <person name="Bloem J."/>
            <person name="Labutti K."/>
            <person name="Salamov A."/>
            <person name="Andreopoulos B."/>
            <person name="Baker S."/>
            <person name="Barry K."/>
            <person name="Bills G."/>
            <person name="Bluhm B."/>
            <person name="Cannon C."/>
            <person name="Castanera R."/>
            <person name="Culley D."/>
            <person name="Daum C."/>
            <person name="Ezra D."/>
            <person name="Gonzalez J."/>
            <person name="Henrissat B."/>
            <person name="Kuo A."/>
            <person name="Liang C."/>
            <person name="Lipzen A."/>
            <person name="Lutzoni F."/>
            <person name="Magnuson J."/>
            <person name="Mondo S."/>
            <person name="Nolan M."/>
            <person name="Ohm R."/>
            <person name="Pangilinan J."/>
            <person name="Park H.-J."/>
            <person name="Ramirez L."/>
            <person name="Alfaro M."/>
            <person name="Sun H."/>
            <person name="Tritt A."/>
            <person name="Yoshinaga Y."/>
            <person name="Zwiers L.-H."/>
            <person name="Turgeon B."/>
            <person name="Goodwin S."/>
            <person name="Spatafora J."/>
            <person name="Crous P."/>
            <person name="Grigoriev I."/>
        </authorList>
    </citation>
    <scope>NUCLEOTIDE SEQUENCE</scope>
    <source>
        <strain evidence="2">CBS 130266</strain>
    </source>
</reference>
<dbReference type="InterPro" id="IPR002575">
    <property type="entry name" value="Aminoglycoside_PTrfase"/>
</dbReference>
<feature type="non-terminal residue" evidence="2">
    <location>
        <position position="559"/>
    </location>
</feature>
<evidence type="ECO:0000313" key="2">
    <source>
        <dbReference type="EMBL" id="KAF2430751.1"/>
    </source>
</evidence>
<dbReference type="PANTHER" id="PTHR36091:SF2">
    <property type="entry name" value="AMINOGLYCOSIDE PHOSPHOTRANSFERASE DOMAIN-CONTAINING PROTEIN"/>
    <property type="match status" value="1"/>
</dbReference>
<dbReference type="PANTHER" id="PTHR36091">
    <property type="entry name" value="ALTERED INHERITANCE OF MITOCHONDRIA PROTEIN 9, MITOCHONDRIAL"/>
    <property type="match status" value="1"/>
</dbReference>
<dbReference type="InterPro" id="IPR051035">
    <property type="entry name" value="Mito_inheritance_9"/>
</dbReference>
<gene>
    <name evidence="2" type="ORF">EJ08DRAFT_611676</name>
</gene>
<sequence length="559" mass="63271">MTFIATSSSLKHVAMLTSTLRSNSVCYARPITRIRMHSTVLPIIRKQLDNNTEEDISEEELFRYSRHRWLTFDEDDKLASRYRKFNVAALVEAAATAVGDGTKSCVKILKCIEGSCNKALLLTMDDGTEVLAKLPNPNAGPSFYTTASQVATHQFLREILDLPVPRIYAYSADSSNAVGAEYIIEDKAAGQPLSDVWYSWSEESQTRLVSQLVDIETKLASLSFRSHGCLYYKKDLVQRGIPVRHFYAPLLHPTSLKCDHISLQEYTIGPSVTAALWEDERATMESLDRGPWWNPLAYMKSIVTNEKLWAENHAVPRSNSYGPTNGIQSPQGYISLLERYLQLMPYMAPAPTPMTLFHPDLHMDNIFVDPETKKIACIIDWQTTLIAEPYFQPNYPKMLTPIEPSPRDDKSDEENAMDHYQALTEQRSPQRWAQMNDSNHYLLTKVISSIPGSWTRDNGFGLCHNLIAATVNWEEVAPPGMPCPIHFTEEELESHNCDLQVAADLAGILEQLEQGSIIPNDGKVLADDYERALEASRKVKEWFVFRVESEKERDTNSKV</sequence>
<dbReference type="SUPFAM" id="SSF56112">
    <property type="entry name" value="Protein kinase-like (PK-like)"/>
    <property type="match status" value="1"/>
</dbReference>
<protein>
    <recommendedName>
        <fullName evidence="1">Aminoglycoside phosphotransferase domain-containing protein</fullName>
    </recommendedName>
</protein>
<dbReference type="Pfam" id="PF01636">
    <property type="entry name" value="APH"/>
    <property type="match status" value="1"/>
</dbReference>
<dbReference type="OrthoDB" id="2831558at2759"/>
<dbReference type="AlphaFoldDB" id="A0A9P4NT44"/>
<dbReference type="InterPro" id="IPR011009">
    <property type="entry name" value="Kinase-like_dom_sf"/>
</dbReference>
<dbReference type="GO" id="GO:0005739">
    <property type="term" value="C:mitochondrion"/>
    <property type="evidence" value="ECO:0007669"/>
    <property type="project" value="TreeGrafter"/>
</dbReference>
<proteinExistence type="predicted"/>
<name>A0A9P4NT44_9PEZI</name>
<keyword evidence="3" id="KW-1185">Reference proteome</keyword>
<evidence type="ECO:0000313" key="3">
    <source>
        <dbReference type="Proteomes" id="UP000800235"/>
    </source>
</evidence>
<dbReference type="Gene3D" id="3.90.1200.10">
    <property type="match status" value="1"/>
</dbReference>
<comment type="caution">
    <text evidence="2">The sequence shown here is derived from an EMBL/GenBank/DDBJ whole genome shotgun (WGS) entry which is preliminary data.</text>
</comment>
<dbReference type="EMBL" id="MU007036">
    <property type="protein sequence ID" value="KAF2430751.1"/>
    <property type="molecule type" value="Genomic_DNA"/>
</dbReference>
<feature type="domain" description="Aminoglycoside phosphotransferase" evidence="1">
    <location>
        <begin position="336"/>
        <end position="390"/>
    </location>
</feature>